<name>A0A819XTQ5_9BILA</name>
<protein>
    <submittedName>
        <fullName evidence="2">Uncharacterized protein</fullName>
    </submittedName>
</protein>
<organism evidence="2 3">
    <name type="scientific">Adineta steineri</name>
    <dbReference type="NCBI Taxonomy" id="433720"/>
    <lineage>
        <taxon>Eukaryota</taxon>
        <taxon>Metazoa</taxon>
        <taxon>Spiralia</taxon>
        <taxon>Gnathifera</taxon>
        <taxon>Rotifera</taxon>
        <taxon>Eurotatoria</taxon>
        <taxon>Bdelloidea</taxon>
        <taxon>Adinetida</taxon>
        <taxon>Adinetidae</taxon>
        <taxon>Adineta</taxon>
    </lineage>
</organism>
<reference evidence="2" key="1">
    <citation type="submission" date="2021-02" db="EMBL/GenBank/DDBJ databases">
        <authorList>
            <person name="Nowell W R."/>
        </authorList>
    </citation>
    <scope>NUCLEOTIDE SEQUENCE</scope>
</reference>
<dbReference type="Proteomes" id="UP000663868">
    <property type="component" value="Unassembled WGS sequence"/>
</dbReference>
<evidence type="ECO:0000256" key="1">
    <source>
        <dbReference type="SAM" id="MobiDB-lite"/>
    </source>
</evidence>
<dbReference type="EMBL" id="CAJOBB010005994">
    <property type="protein sequence ID" value="CAF4147466.1"/>
    <property type="molecule type" value="Genomic_DNA"/>
</dbReference>
<sequence>MNLCITEALMNVLLNSEVILGDTLNKLKCYSQKQHPQCAGQLKREMKSRFLSEHRKIRDIHNTLTRKSTNTFVQNVKITTPIRVNVGVDETGVTVAIIAIAEVSICHFNLLVGYFEHVRFVLLHHTTAYFPSSLSETSSTSSSSSLESQKTTTTKSKPKIYKAKSMMIKLLNEIVEDLDLVLPQLCVTSPDLFKFNCIKNAKILIGGTFELTTDVIYDGFELLIDNNIYHELKEEITDSKILHLFQLLYGNVEFRKPVTYYQSKTLMKLDKMNDNSDDESTKLIID</sequence>
<comment type="caution">
    <text evidence="2">The sequence shown here is derived from an EMBL/GenBank/DDBJ whole genome shotgun (WGS) entry which is preliminary data.</text>
</comment>
<evidence type="ECO:0000313" key="3">
    <source>
        <dbReference type="Proteomes" id="UP000663868"/>
    </source>
</evidence>
<proteinExistence type="predicted"/>
<dbReference type="AlphaFoldDB" id="A0A819XTQ5"/>
<gene>
    <name evidence="2" type="ORF">KXQ929_LOCUS37062</name>
</gene>
<accession>A0A819XTQ5</accession>
<evidence type="ECO:0000313" key="2">
    <source>
        <dbReference type="EMBL" id="CAF4147466.1"/>
    </source>
</evidence>
<feature type="region of interest" description="Disordered" evidence="1">
    <location>
        <begin position="132"/>
        <end position="151"/>
    </location>
</feature>